<gene>
    <name evidence="2" type="ORF">DFJ43DRAFT_1153893</name>
</gene>
<reference evidence="2" key="2">
    <citation type="journal article" date="2023" name="Proc. Natl. Acad. Sci. U.S.A.">
        <title>A global phylogenomic analysis of the shiitake genus Lentinula.</title>
        <authorList>
            <person name="Sierra-Patev S."/>
            <person name="Min B."/>
            <person name="Naranjo-Ortiz M."/>
            <person name="Looney B."/>
            <person name="Konkel Z."/>
            <person name="Slot J.C."/>
            <person name="Sakamoto Y."/>
            <person name="Steenwyk J.L."/>
            <person name="Rokas A."/>
            <person name="Carro J."/>
            <person name="Camarero S."/>
            <person name="Ferreira P."/>
            <person name="Molpeceres G."/>
            <person name="Ruiz-Duenas F.J."/>
            <person name="Serrano A."/>
            <person name="Henrissat B."/>
            <person name="Drula E."/>
            <person name="Hughes K.W."/>
            <person name="Mata J.L."/>
            <person name="Ishikawa N.K."/>
            <person name="Vargas-Isla R."/>
            <person name="Ushijima S."/>
            <person name="Smith C.A."/>
            <person name="Donoghue J."/>
            <person name="Ahrendt S."/>
            <person name="Andreopoulos W."/>
            <person name="He G."/>
            <person name="LaButti K."/>
            <person name="Lipzen A."/>
            <person name="Ng V."/>
            <person name="Riley R."/>
            <person name="Sandor L."/>
            <person name="Barry K."/>
            <person name="Martinez A.T."/>
            <person name="Xiao Y."/>
            <person name="Gibbons J.G."/>
            <person name="Terashima K."/>
            <person name="Grigoriev I.V."/>
            <person name="Hibbett D."/>
        </authorList>
    </citation>
    <scope>NUCLEOTIDE SEQUENCE</scope>
    <source>
        <strain evidence="2">ET3784</strain>
    </source>
</reference>
<dbReference type="AlphaFoldDB" id="A0AA38MUC9"/>
<evidence type="ECO:0000313" key="3">
    <source>
        <dbReference type="Proteomes" id="UP001176059"/>
    </source>
</evidence>
<proteinExistence type="predicted"/>
<dbReference type="Proteomes" id="UP001176059">
    <property type="component" value="Unassembled WGS sequence"/>
</dbReference>
<reference evidence="2" key="1">
    <citation type="submission" date="2022-08" db="EMBL/GenBank/DDBJ databases">
        <authorList>
            <consortium name="DOE Joint Genome Institute"/>
            <person name="Min B."/>
            <person name="Sierra-Patev S."/>
            <person name="Naranjo-Ortiz M."/>
            <person name="Looney B."/>
            <person name="Konkel Z."/>
            <person name="Slot J.C."/>
            <person name="Sakamoto Y."/>
            <person name="Steenwyk J.L."/>
            <person name="Rokas A."/>
            <person name="Carro J."/>
            <person name="Camarero S."/>
            <person name="Ferreira P."/>
            <person name="Molpeceres G."/>
            <person name="Ruiz-duenas F.J."/>
            <person name="Serrano A."/>
            <person name="Henrissat B."/>
            <person name="Drula E."/>
            <person name="Hughes K.W."/>
            <person name="Mata J.L."/>
            <person name="Ishikawa N.K."/>
            <person name="Vargas-Isla R."/>
            <person name="Ushijima S."/>
            <person name="Smith C.A."/>
            <person name="Ahrendt S."/>
            <person name="Andreopoulos W."/>
            <person name="He G."/>
            <person name="LaButti K."/>
            <person name="Lipzen A."/>
            <person name="Ng V."/>
            <person name="Riley R."/>
            <person name="Sandor L."/>
            <person name="Barry K."/>
            <person name="Martinez A.T."/>
            <person name="Xiao Y."/>
            <person name="Gibbons J.G."/>
            <person name="Terashima K."/>
            <person name="Hibbett D.S."/>
            <person name="Grigoriev I.V."/>
        </authorList>
    </citation>
    <scope>NUCLEOTIDE SEQUENCE</scope>
    <source>
        <strain evidence="2">ET3784</strain>
    </source>
</reference>
<evidence type="ECO:0000313" key="2">
    <source>
        <dbReference type="EMBL" id="KAJ3732809.1"/>
    </source>
</evidence>
<evidence type="ECO:0008006" key="4">
    <source>
        <dbReference type="Google" id="ProtNLM"/>
    </source>
</evidence>
<protein>
    <recommendedName>
        <fullName evidence="4">Hyaluronan/mRNA-binding protein domain-containing protein</fullName>
    </recommendedName>
</protein>
<keyword evidence="3" id="KW-1185">Reference proteome</keyword>
<evidence type="ECO:0000256" key="1">
    <source>
        <dbReference type="SAM" id="MobiDB-lite"/>
    </source>
</evidence>
<name>A0AA38MUC9_9AGAR</name>
<feature type="region of interest" description="Disordered" evidence="1">
    <location>
        <begin position="121"/>
        <end position="141"/>
    </location>
</feature>
<accession>A0AA38MUC9</accession>
<organism evidence="2 3">
    <name type="scientific">Lentinula guzmanii</name>
    <dbReference type="NCBI Taxonomy" id="2804957"/>
    <lineage>
        <taxon>Eukaryota</taxon>
        <taxon>Fungi</taxon>
        <taxon>Dikarya</taxon>
        <taxon>Basidiomycota</taxon>
        <taxon>Agaricomycotina</taxon>
        <taxon>Agaricomycetes</taxon>
        <taxon>Agaricomycetidae</taxon>
        <taxon>Agaricales</taxon>
        <taxon>Marasmiineae</taxon>
        <taxon>Omphalotaceae</taxon>
        <taxon>Lentinula</taxon>
    </lineage>
</organism>
<comment type="caution">
    <text evidence="2">The sequence shown here is derived from an EMBL/GenBank/DDBJ whole genome shotgun (WGS) entry which is preliminary data.</text>
</comment>
<sequence>MTRTARAAFPRAIIKDRSQSRSGLGKVMKKEGAGSHNWGKLGEIETVGSELDYDSEGELTMLRSTGLDSDDALQDVPTRRKRSLSVPNDKEIEAAKQLRKNALNGTVDLATIARTSVAVSSVPGKDTINSIHSDAGTTGSP</sequence>
<dbReference type="EMBL" id="JANVFO010000021">
    <property type="protein sequence ID" value="KAJ3732809.1"/>
    <property type="molecule type" value="Genomic_DNA"/>
</dbReference>
<feature type="compositionally biased region" description="Polar residues" evidence="1">
    <location>
        <begin position="127"/>
        <end position="141"/>
    </location>
</feature>